<dbReference type="InterPro" id="IPR027417">
    <property type="entry name" value="P-loop_NTPase"/>
</dbReference>
<protein>
    <submittedName>
        <fullName evidence="2">NTPase</fullName>
    </submittedName>
</protein>
<organism evidence="2 3">
    <name type="scientific">Pseudanabaena mucicola FACHB-723</name>
    <dbReference type="NCBI Taxonomy" id="2692860"/>
    <lineage>
        <taxon>Bacteria</taxon>
        <taxon>Bacillati</taxon>
        <taxon>Cyanobacteriota</taxon>
        <taxon>Cyanophyceae</taxon>
        <taxon>Pseudanabaenales</taxon>
        <taxon>Pseudanabaenaceae</taxon>
        <taxon>Pseudanabaena</taxon>
    </lineage>
</organism>
<dbReference type="EMBL" id="JACJQB010000001">
    <property type="protein sequence ID" value="MBD2186673.1"/>
    <property type="molecule type" value="Genomic_DNA"/>
</dbReference>
<dbReference type="InterPro" id="IPR011646">
    <property type="entry name" value="KAP_P-loop"/>
</dbReference>
<dbReference type="RefSeq" id="WP_190401557.1">
    <property type="nucleotide sequence ID" value="NZ_JACJQB010000001.1"/>
</dbReference>
<reference evidence="2 3" key="1">
    <citation type="journal article" date="2020" name="ISME J.">
        <title>Comparative genomics reveals insights into cyanobacterial evolution and habitat adaptation.</title>
        <authorList>
            <person name="Chen M.Y."/>
            <person name="Teng W.K."/>
            <person name="Zhao L."/>
            <person name="Hu C.X."/>
            <person name="Zhou Y.K."/>
            <person name="Han B.P."/>
            <person name="Song L.R."/>
            <person name="Shu W.S."/>
        </authorList>
    </citation>
    <scope>NUCLEOTIDE SEQUENCE [LARGE SCALE GENOMIC DNA]</scope>
    <source>
        <strain evidence="2 3">FACHB-723</strain>
    </source>
</reference>
<name>A0ABR7ZTB2_9CYAN</name>
<feature type="domain" description="KAP NTPase" evidence="1">
    <location>
        <begin position="10"/>
        <end position="226"/>
    </location>
</feature>
<dbReference type="Proteomes" id="UP000642094">
    <property type="component" value="Unassembled WGS sequence"/>
</dbReference>
<evidence type="ECO:0000313" key="2">
    <source>
        <dbReference type="EMBL" id="MBD2186673.1"/>
    </source>
</evidence>
<dbReference type="Pfam" id="PF07693">
    <property type="entry name" value="KAP_NTPase"/>
    <property type="match status" value="1"/>
</dbReference>
<comment type="caution">
    <text evidence="2">The sequence shown here is derived from an EMBL/GenBank/DDBJ whole genome shotgun (WGS) entry which is preliminary data.</text>
</comment>
<evidence type="ECO:0000259" key="1">
    <source>
        <dbReference type="Pfam" id="PF07693"/>
    </source>
</evidence>
<sequence length="638" mass="75276">MQNKKIINEHIENYLDYYCKLSYSPSFAILLKGEWGAGKTWFINKYCEKLKKREQKYIYVSLYGLASLSDIDEQFFKLLHPILSSKGMAISSKIIKGLLKLTFQIDLDSDKKNDVSWNVQIPDISLPDHLNNIDNSILIFDDLERCSIDIKNLLGYINYFVENHEMKVFIIANEDELAKNDSYKFIKEKLIGKTFNISPDFDKALTKFIDNIKDSKSKRFLLENSELVKDVFNRLCCKNLRILKQTVIDFDRIFASLPDKIKSKPKLLNEILKTTITFSVEIRFGRLHPQEIYRLQDDFINKQSDSIKSDLHNEETQKTSIYSELNLFNVFPSLKWWQTFFDKGIIDSQELEQSILNSSYFQDENQPDWIKLWHFSSLTNEEFNDLLNKIESDYINRNFCDIRIVKHIFGLFLLFSKAGLYPKSTQEILDSAKKYVDDFKSKDQVNELLKSLTSFSGTLIDDSGAFMGLGYQEKESSEFKKFNIYLNEVRTKENIDKLPIEAKKLLDIMKIDVFKFHRMICIDSHSNQDICEHTYYDVPILKYISPQEFIDTLMQIERKDQRYIFWSICDRYKYENFHQDLIEELDWLKSIQTQLYKTANSKEGTVDGYCLKLLNEHYLDGLIKKVDKKKIQFEIVNP</sequence>
<gene>
    <name evidence="2" type="ORF">H6F41_00770</name>
</gene>
<proteinExistence type="predicted"/>
<accession>A0ABR7ZTB2</accession>
<dbReference type="Gene3D" id="3.40.50.300">
    <property type="entry name" value="P-loop containing nucleotide triphosphate hydrolases"/>
    <property type="match status" value="1"/>
</dbReference>
<evidence type="ECO:0000313" key="3">
    <source>
        <dbReference type="Proteomes" id="UP000642094"/>
    </source>
</evidence>
<dbReference type="SUPFAM" id="SSF52540">
    <property type="entry name" value="P-loop containing nucleoside triphosphate hydrolases"/>
    <property type="match status" value="1"/>
</dbReference>
<keyword evidence="3" id="KW-1185">Reference proteome</keyword>